<proteinExistence type="predicted"/>
<feature type="domain" description="Membrane protein NfeD2 N-terminal transmembrane" evidence="2">
    <location>
        <begin position="2"/>
        <end position="101"/>
    </location>
</feature>
<protein>
    <submittedName>
        <fullName evidence="3">NfeD family protein</fullName>
    </submittedName>
</protein>
<feature type="transmembrane region" description="Helical" evidence="1">
    <location>
        <begin position="6"/>
        <end position="30"/>
    </location>
</feature>
<dbReference type="Proteomes" id="UP001596500">
    <property type="component" value="Unassembled WGS sequence"/>
</dbReference>
<evidence type="ECO:0000256" key="1">
    <source>
        <dbReference type="SAM" id="Phobius"/>
    </source>
</evidence>
<comment type="caution">
    <text evidence="3">The sequence shown here is derived from an EMBL/GenBank/DDBJ whole genome shotgun (WGS) entry which is preliminary data.</text>
</comment>
<keyword evidence="4" id="KW-1185">Reference proteome</keyword>
<dbReference type="RefSeq" id="WP_379865183.1">
    <property type="nucleotide sequence ID" value="NZ_JBHTBW010000034.1"/>
</dbReference>
<sequence length="177" mass="18705">MNLQLIYWGCLIGGVIFTLLIILLGDLLAGIMDGLLEIGFPIFQPITLVGAVTVFGGTGLILDRINSLAGTSVLLGALLAAVLSFVFLYAFYVRPMKSAENSTGFRLADLEGKKGEVTVTIPARGFGEVVILTVGGKTNQIAASMDQTEIPQGTTVVVITVKDHILYVSPHPSLKGD</sequence>
<evidence type="ECO:0000259" key="2">
    <source>
        <dbReference type="Pfam" id="PF25842"/>
    </source>
</evidence>
<dbReference type="InterPro" id="IPR012340">
    <property type="entry name" value="NA-bd_OB-fold"/>
</dbReference>
<feature type="transmembrane region" description="Helical" evidence="1">
    <location>
        <begin position="68"/>
        <end position="92"/>
    </location>
</feature>
<organism evidence="3 4">
    <name type="scientific">Laceyella putida</name>
    <dbReference type="NCBI Taxonomy" id="110101"/>
    <lineage>
        <taxon>Bacteria</taxon>
        <taxon>Bacillati</taxon>
        <taxon>Bacillota</taxon>
        <taxon>Bacilli</taxon>
        <taxon>Bacillales</taxon>
        <taxon>Thermoactinomycetaceae</taxon>
        <taxon>Laceyella</taxon>
    </lineage>
</organism>
<name>A0ABW2RL96_9BACL</name>
<dbReference type="InterPro" id="IPR058653">
    <property type="entry name" value="NfeD2_TM"/>
</dbReference>
<gene>
    <name evidence="3" type="ORF">ACFQNG_11585</name>
</gene>
<keyword evidence="1" id="KW-0812">Transmembrane</keyword>
<keyword evidence="1" id="KW-0472">Membrane</keyword>
<dbReference type="Pfam" id="PF25842">
    <property type="entry name" value="NfeD_TM"/>
    <property type="match status" value="1"/>
</dbReference>
<feature type="transmembrane region" description="Helical" evidence="1">
    <location>
        <begin position="42"/>
        <end position="62"/>
    </location>
</feature>
<dbReference type="EMBL" id="JBHTBW010000034">
    <property type="protein sequence ID" value="MFC7441750.1"/>
    <property type="molecule type" value="Genomic_DNA"/>
</dbReference>
<evidence type="ECO:0000313" key="3">
    <source>
        <dbReference type="EMBL" id="MFC7441750.1"/>
    </source>
</evidence>
<evidence type="ECO:0000313" key="4">
    <source>
        <dbReference type="Proteomes" id="UP001596500"/>
    </source>
</evidence>
<dbReference type="Gene3D" id="2.40.50.140">
    <property type="entry name" value="Nucleic acid-binding proteins"/>
    <property type="match status" value="1"/>
</dbReference>
<keyword evidence="1" id="KW-1133">Transmembrane helix</keyword>
<reference evidence="4" key="1">
    <citation type="journal article" date="2019" name="Int. J. Syst. Evol. Microbiol.">
        <title>The Global Catalogue of Microorganisms (GCM) 10K type strain sequencing project: providing services to taxonomists for standard genome sequencing and annotation.</title>
        <authorList>
            <consortium name="The Broad Institute Genomics Platform"/>
            <consortium name="The Broad Institute Genome Sequencing Center for Infectious Disease"/>
            <person name="Wu L."/>
            <person name="Ma J."/>
        </authorList>
    </citation>
    <scope>NUCLEOTIDE SEQUENCE [LARGE SCALE GENOMIC DNA]</scope>
    <source>
        <strain evidence="4">CGMCC 1.12942</strain>
    </source>
</reference>
<accession>A0ABW2RL96</accession>